<dbReference type="Gene3D" id="1.20.58.480">
    <property type="match status" value="1"/>
</dbReference>
<sequence>MDPADETEQPPPPCALDKFHISPEYGFLLPDPQVELPAPYRPWMDLARSLPDLIATRQLRAHVHQAPQLSAAQLHGHRDLRLAHLVLGFITAGYVWQDGEEGPAKVLPQNLAVPFWEVSRRLGLPPILLHADLVLANWRQRDRAGNLDPIVWLPGGESLRGFVLVTMLVEKAAVPGLQVPLGMPRVRGIGRGLSAWSGPGRCCTPALPQAPPDAGSGWAHETLPRPPHLLLQHLTASSAPPRWRDNPAMPAGLLYEGVWELPQAYSGGSAAQSTVLHAFDAFLGVRHHEESSAFLHRMRDYMPPRHRAFVEAIQALPPLRELVLSSGNEALHCAYNRCVTALAAFRTRHIAVATKYVVTATAAKRSRGSPGTSPLQAAPSRPEQRGTGGSPVLRFLKSVRDATREALLNV</sequence>
<keyword evidence="2 5" id="KW-0479">Metal-binding</keyword>
<evidence type="ECO:0000313" key="8">
    <source>
        <dbReference type="Proteomes" id="UP000594220"/>
    </source>
</evidence>
<keyword evidence="5" id="KW-0349">Heme</keyword>
<evidence type="ECO:0000256" key="5">
    <source>
        <dbReference type="PIRSR" id="PIRSR600898-1"/>
    </source>
</evidence>
<protein>
    <submittedName>
        <fullName evidence="7">Indoleamine 2,3-dioxygenase 2</fullName>
    </submittedName>
</protein>
<reference evidence="7" key="2">
    <citation type="submission" date="2025-09" db="UniProtKB">
        <authorList>
            <consortium name="Ensembl"/>
        </authorList>
    </citation>
    <scope>IDENTIFICATION</scope>
</reference>
<accession>A0A7M4DX68</accession>
<dbReference type="SUPFAM" id="SSF140959">
    <property type="entry name" value="Indolic compounds 2,3-dioxygenase-like"/>
    <property type="match status" value="2"/>
</dbReference>
<dbReference type="PANTHER" id="PTHR28657:SF4">
    <property type="entry name" value="INDOLEAMINE 2,3-DIOXYGENASE 2"/>
    <property type="match status" value="1"/>
</dbReference>
<dbReference type="GO" id="GO:0019441">
    <property type="term" value="P:L-tryptophan catabolic process to kynurenine"/>
    <property type="evidence" value="ECO:0007669"/>
    <property type="project" value="InterPro"/>
</dbReference>
<evidence type="ECO:0000256" key="3">
    <source>
        <dbReference type="ARBA" id="ARBA00023004"/>
    </source>
</evidence>
<name>A0A7M4DX68_CROPO</name>
<organism evidence="7 8">
    <name type="scientific">Crocodylus porosus</name>
    <name type="common">Saltwater crocodile</name>
    <name type="synonym">Estuarine crocodile</name>
    <dbReference type="NCBI Taxonomy" id="8502"/>
    <lineage>
        <taxon>Eukaryota</taxon>
        <taxon>Metazoa</taxon>
        <taxon>Chordata</taxon>
        <taxon>Craniata</taxon>
        <taxon>Vertebrata</taxon>
        <taxon>Euteleostomi</taxon>
        <taxon>Archelosauria</taxon>
        <taxon>Archosauria</taxon>
        <taxon>Crocodylia</taxon>
        <taxon>Longirostres</taxon>
        <taxon>Crocodylidae</taxon>
        <taxon>Crocodylus</taxon>
    </lineage>
</organism>
<dbReference type="Pfam" id="PF01231">
    <property type="entry name" value="IDO"/>
    <property type="match status" value="2"/>
</dbReference>
<evidence type="ECO:0000256" key="6">
    <source>
        <dbReference type="SAM" id="MobiDB-lite"/>
    </source>
</evidence>
<dbReference type="GO" id="GO:0004833">
    <property type="term" value="F:L-tryptophan 2,3-dioxygenase activity"/>
    <property type="evidence" value="ECO:0007669"/>
    <property type="project" value="TreeGrafter"/>
</dbReference>
<keyword evidence="3 5" id="KW-0408">Iron</keyword>
<keyword evidence="4" id="KW-0823">Tryptophan catabolism</keyword>
<evidence type="ECO:0000256" key="1">
    <source>
        <dbReference type="ARBA" id="ARBA00007119"/>
    </source>
</evidence>
<dbReference type="GO" id="GO:0005737">
    <property type="term" value="C:cytoplasm"/>
    <property type="evidence" value="ECO:0007669"/>
    <property type="project" value="TreeGrafter"/>
</dbReference>
<dbReference type="GO" id="GO:0020037">
    <property type="term" value="F:heme binding"/>
    <property type="evidence" value="ECO:0007669"/>
    <property type="project" value="InterPro"/>
</dbReference>
<dbReference type="GO" id="GO:0034354">
    <property type="term" value="P:'de novo' NAD+ biosynthetic process from L-tryptophan"/>
    <property type="evidence" value="ECO:0007669"/>
    <property type="project" value="TreeGrafter"/>
</dbReference>
<keyword evidence="8" id="KW-1185">Reference proteome</keyword>
<dbReference type="GO" id="GO:0046872">
    <property type="term" value="F:metal ion binding"/>
    <property type="evidence" value="ECO:0007669"/>
    <property type="project" value="UniProtKB-KW"/>
</dbReference>
<comment type="similarity">
    <text evidence="1">Belongs to the indoleamine 2,3-dioxygenase family.</text>
</comment>
<gene>
    <name evidence="7" type="primary">IDO2</name>
</gene>
<dbReference type="Proteomes" id="UP000594220">
    <property type="component" value="Unplaced"/>
</dbReference>
<evidence type="ECO:0000256" key="4">
    <source>
        <dbReference type="ARBA" id="ARBA00023079"/>
    </source>
</evidence>
<dbReference type="AlphaFoldDB" id="A0A7M4DX68"/>
<dbReference type="GO" id="GO:0033754">
    <property type="term" value="F:indoleamine 2,3-dioxygenase activity"/>
    <property type="evidence" value="ECO:0007669"/>
    <property type="project" value="TreeGrafter"/>
</dbReference>
<dbReference type="InterPro" id="IPR037217">
    <property type="entry name" value="Trp/Indoleamine_2_3_dOase-like"/>
</dbReference>
<feature type="binding site" description="proximal binding residue" evidence="5">
    <location>
        <position position="349"/>
    </location>
    <ligand>
        <name>heme b</name>
        <dbReference type="ChEBI" id="CHEBI:60344"/>
    </ligand>
    <ligandPart>
        <name>Fe</name>
        <dbReference type="ChEBI" id="CHEBI:18248"/>
    </ligandPart>
</feature>
<evidence type="ECO:0000256" key="2">
    <source>
        <dbReference type="ARBA" id="ARBA00022723"/>
    </source>
</evidence>
<evidence type="ECO:0000313" key="7">
    <source>
        <dbReference type="Ensembl" id="ENSCPRP00005001157.1"/>
    </source>
</evidence>
<feature type="region of interest" description="Disordered" evidence="6">
    <location>
        <begin position="363"/>
        <end position="391"/>
    </location>
</feature>
<dbReference type="GeneTree" id="ENSGT00940000164380"/>
<dbReference type="Ensembl" id="ENSCPRT00005001354.1">
    <property type="protein sequence ID" value="ENSCPRP00005001157.1"/>
    <property type="gene ID" value="ENSCPRG00005000792.1"/>
</dbReference>
<proteinExistence type="inferred from homology"/>
<dbReference type="InterPro" id="IPR000898">
    <property type="entry name" value="Indolamine_dOase"/>
</dbReference>
<reference evidence="7" key="1">
    <citation type="submission" date="2025-08" db="UniProtKB">
        <authorList>
            <consortium name="Ensembl"/>
        </authorList>
    </citation>
    <scope>IDENTIFICATION</scope>
</reference>
<dbReference type="PANTHER" id="PTHR28657">
    <property type="entry name" value="INDOLEAMINE 2,3-DIOXYGENASE"/>
    <property type="match status" value="1"/>
</dbReference>